<evidence type="ECO:0000313" key="2">
    <source>
        <dbReference type="Proteomes" id="UP001244552"/>
    </source>
</evidence>
<organism evidence="1 2">
    <name type="scientific">Azospirillum picis</name>
    <dbReference type="NCBI Taxonomy" id="488438"/>
    <lineage>
        <taxon>Bacteria</taxon>
        <taxon>Pseudomonadati</taxon>
        <taxon>Pseudomonadota</taxon>
        <taxon>Alphaproteobacteria</taxon>
        <taxon>Rhodospirillales</taxon>
        <taxon>Azospirillaceae</taxon>
        <taxon>Azospirillum</taxon>
    </lineage>
</organism>
<accession>A0ABU0ML75</accession>
<comment type="caution">
    <text evidence="1">The sequence shown here is derived from an EMBL/GenBank/DDBJ whole genome shotgun (WGS) entry which is preliminary data.</text>
</comment>
<proteinExistence type="predicted"/>
<dbReference type="Pfam" id="PF08902">
    <property type="entry name" value="DUF1848"/>
    <property type="match status" value="1"/>
</dbReference>
<gene>
    <name evidence="1" type="ORF">QO018_002980</name>
</gene>
<name>A0ABU0ML75_9PROT</name>
<reference evidence="1 2" key="1">
    <citation type="submission" date="2023-07" db="EMBL/GenBank/DDBJ databases">
        <title>Genomic Encyclopedia of Type Strains, Phase IV (KMG-IV): sequencing the most valuable type-strain genomes for metagenomic binning, comparative biology and taxonomic classification.</title>
        <authorList>
            <person name="Goeker M."/>
        </authorList>
    </citation>
    <scope>NUCLEOTIDE SEQUENCE [LARGE SCALE GENOMIC DNA]</scope>
    <source>
        <strain evidence="1 2">DSM 19922</strain>
    </source>
</reference>
<dbReference type="EMBL" id="JAUSVU010000010">
    <property type="protein sequence ID" value="MDQ0534109.1"/>
    <property type="molecule type" value="Genomic_DNA"/>
</dbReference>
<dbReference type="RefSeq" id="WP_209983007.1">
    <property type="nucleotide sequence ID" value="NZ_JAGINO010000010.1"/>
</dbReference>
<evidence type="ECO:0008006" key="3">
    <source>
        <dbReference type="Google" id="ProtNLM"/>
    </source>
</evidence>
<evidence type="ECO:0000313" key="1">
    <source>
        <dbReference type="EMBL" id="MDQ0534109.1"/>
    </source>
</evidence>
<keyword evidence="2" id="KW-1185">Reference proteome</keyword>
<dbReference type="InterPro" id="IPR014998">
    <property type="entry name" value="DUF1848"/>
</dbReference>
<protein>
    <recommendedName>
        <fullName evidence="3">DNA repair photolyase</fullName>
    </recommendedName>
</protein>
<sequence length="295" mass="32018">MIISASYKTDIPAFYGRWFLNRLAAGHCRMVNPYGGQTYRIDLSRPAVDGFVFWTKNLGPFLDALDHVSDRGHPFVVQYSVTGLPTLLERSVPAWETAVGHMARVRDRWGPRAAVWRYDPIAVTDATPPGHHLAAFAAIARALRGVTDEVAVSFLQPYRKTARNLAAAGIGWRDPEAEEKRALLADLAAVAAGEGMALTLCTQPELAGIPGTAPARCIDAARLSDVAGRPVGAREKGNRPGCLCAESRDIGDYDSCPHGCVYCYAVADRATAQRRFAAHDPEGEFLVARPGHPQR</sequence>
<dbReference type="Proteomes" id="UP001244552">
    <property type="component" value="Unassembled WGS sequence"/>
</dbReference>